<dbReference type="GO" id="GO:0003700">
    <property type="term" value="F:DNA-binding transcription factor activity"/>
    <property type="evidence" value="ECO:0007669"/>
    <property type="project" value="TreeGrafter"/>
</dbReference>
<keyword evidence="1" id="KW-0805">Transcription regulation</keyword>
<evidence type="ECO:0000313" key="6">
    <source>
        <dbReference type="Proteomes" id="UP000295726"/>
    </source>
</evidence>
<dbReference type="Pfam" id="PF13377">
    <property type="entry name" value="Peripla_BP_3"/>
    <property type="match status" value="1"/>
</dbReference>
<dbReference type="EMBL" id="SLZZ01000003">
    <property type="protein sequence ID" value="TCS81648.1"/>
    <property type="molecule type" value="Genomic_DNA"/>
</dbReference>
<keyword evidence="6" id="KW-1185">Reference proteome</keyword>
<sequence length="361" mass="40296">MSNIKDVARHAGVSISTVSHVLNKTKYVSPGLVRRVEAAIEELGYEVDPIARSMKSNKSGIIGIITEDMCGVFYPYIIKGVSSVLEAAGYQMLVCDVAGEYGDTQALDREKKAFKNLLSSRVDGVIFVTLVPTEMRKRYCSMLLNMAQESKRIPLVSVERNLSEFGIDSVYFSSYENARRAVLHLIDCGCRKIGHIKGPANLEIALERVDGYRDVLKEKGLDDNIEEMIIQGDYSHRSGYKAMKQLLDNVPDLDGVFCANDQMAVGALKLLKEYGKKVPEEIKVIGYDDVFISSVVEPAISTIHIRKYHAGKKAAELLLEQIENVELENGRKPVGIKMESRLVIRKSTVMDAPEDWILSDW</sequence>
<evidence type="ECO:0000313" key="5">
    <source>
        <dbReference type="EMBL" id="TCS81648.1"/>
    </source>
</evidence>
<proteinExistence type="predicted"/>
<dbReference type="InterPro" id="IPR028082">
    <property type="entry name" value="Peripla_BP_I"/>
</dbReference>
<dbReference type="OrthoDB" id="9784962at2"/>
<evidence type="ECO:0000256" key="2">
    <source>
        <dbReference type="ARBA" id="ARBA00023125"/>
    </source>
</evidence>
<keyword evidence="3" id="KW-0804">Transcription</keyword>
<reference evidence="5 6" key="1">
    <citation type="submission" date="2019-03" db="EMBL/GenBank/DDBJ databases">
        <title>Genomic Encyclopedia of Type Strains, Phase IV (KMG-IV): sequencing the most valuable type-strain genomes for metagenomic binning, comparative biology and taxonomic classification.</title>
        <authorList>
            <person name="Goeker M."/>
        </authorList>
    </citation>
    <scope>NUCLEOTIDE SEQUENCE [LARGE SCALE GENOMIC DNA]</scope>
    <source>
        <strain evidence="5 6">DSM 29489</strain>
    </source>
</reference>
<comment type="caution">
    <text evidence="5">The sequence shown here is derived from an EMBL/GenBank/DDBJ whole genome shotgun (WGS) entry which is preliminary data.</text>
</comment>
<accession>A0A4R3KEJ8</accession>
<dbReference type="GO" id="GO:0000976">
    <property type="term" value="F:transcription cis-regulatory region binding"/>
    <property type="evidence" value="ECO:0007669"/>
    <property type="project" value="TreeGrafter"/>
</dbReference>
<dbReference type="Pfam" id="PF00356">
    <property type="entry name" value="LacI"/>
    <property type="match status" value="1"/>
</dbReference>
<feature type="domain" description="HTH lacI-type" evidence="4">
    <location>
        <begin position="2"/>
        <end position="56"/>
    </location>
</feature>
<dbReference type="SUPFAM" id="SSF47413">
    <property type="entry name" value="lambda repressor-like DNA-binding domains"/>
    <property type="match status" value="1"/>
</dbReference>
<protein>
    <submittedName>
        <fullName evidence="5">LacI family transcriptional regulator</fullName>
    </submittedName>
</protein>
<dbReference type="CDD" id="cd06267">
    <property type="entry name" value="PBP1_LacI_sugar_binding-like"/>
    <property type="match status" value="1"/>
</dbReference>
<dbReference type="SUPFAM" id="SSF53822">
    <property type="entry name" value="Periplasmic binding protein-like I"/>
    <property type="match status" value="1"/>
</dbReference>
<dbReference type="PROSITE" id="PS50932">
    <property type="entry name" value="HTH_LACI_2"/>
    <property type="match status" value="1"/>
</dbReference>
<evidence type="ECO:0000259" key="4">
    <source>
        <dbReference type="PROSITE" id="PS50932"/>
    </source>
</evidence>
<dbReference type="CDD" id="cd01392">
    <property type="entry name" value="HTH_LacI"/>
    <property type="match status" value="1"/>
</dbReference>
<name>A0A4R3KEJ8_9FIRM</name>
<keyword evidence="2" id="KW-0238">DNA-binding</keyword>
<dbReference type="SMART" id="SM00354">
    <property type="entry name" value="HTH_LACI"/>
    <property type="match status" value="1"/>
</dbReference>
<dbReference type="Proteomes" id="UP000295726">
    <property type="component" value="Unassembled WGS sequence"/>
</dbReference>
<dbReference type="InterPro" id="IPR000843">
    <property type="entry name" value="HTH_LacI"/>
</dbReference>
<gene>
    <name evidence="5" type="ORF">EDD59_10364</name>
</gene>
<organism evidence="5 6">
    <name type="scientific">Muricomes intestini</name>
    <dbReference type="NCBI Taxonomy" id="1796634"/>
    <lineage>
        <taxon>Bacteria</taxon>
        <taxon>Bacillati</taxon>
        <taxon>Bacillota</taxon>
        <taxon>Clostridia</taxon>
        <taxon>Lachnospirales</taxon>
        <taxon>Lachnospiraceae</taxon>
        <taxon>Muricomes</taxon>
    </lineage>
</organism>
<dbReference type="PANTHER" id="PTHR30146">
    <property type="entry name" value="LACI-RELATED TRANSCRIPTIONAL REPRESSOR"/>
    <property type="match status" value="1"/>
</dbReference>
<dbReference type="PRINTS" id="PR00036">
    <property type="entry name" value="HTHLACI"/>
</dbReference>
<dbReference type="AlphaFoldDB" id="A0A4R3KEJ8"/>
<dbReference type="PANTHER" id="PTHR30146:SF109">
    <property type="entry name" value="HTH-TYPE TRANSCRIPTIONAL REGULATOR GALS"/>
    <property type="match status" value="1"/>
</dbReference>
<dbReference type="Gene3D" id="1.10.260.40">
    <property type="entry name" value="lambda repressor-like DNA-binding domains"/>
    <property type="match status" value="1"/>
</dbReference>
<dbReference type="PROSITE" id="PS00356">
    <property type="entry name" value="HTH_LACI_1"/>
    <property type="match status" value="1"/>
</dbReference>
<evidence type="ECO:0000256" key="3">
    <source>
        <dbReference type="ARBA" id="ARBA00023163"/>
    </source>
</evidence>
<dbReference type="InterPro" id="IPR046335">
    <property type="entry name" value="LacI/GalR-like_sensor"/>
</dbReference>
<dbReference type="RefSeq" id="WP_132378913.1">
    <property type="nucleotide sequence ID" value="NZ_DAIQXH010000012.1"/>
</dbReference>
<dbReference type="InterPro" id="IPR010982">
    <property type="entry name" value="Lambda_DNA-bd_dom_sf"/>
</dbReference>
<dbReference type="Gene3D" id="3.40.50.2300">
    <property type="match status" value="2"/>
</dbReference>
<evidence type="ECO:0000256" key="1">
    <source>
        <dbReference type="ARBA" id="ARBA00023015"/>
    </source>
</evidence>